<reference evidence="3 5" key="2">
    <citation type="submission" date="2015-09" db="EMBL/GenBank/DDBJ databases">
        <authorList>
            <consortium name="Swine Surveillance"/>
        </authorList>
    </citation>
    <scope>NUCLEOTIDE SEQUENCE [LARGE SCALE GENOMIC DNA]</scope>
    <source>
        <strain evidence="3 5">5120</strain>
    </source>
</reference>
<sequence length="176" mass="18642">MIQYALKCSNDHRFDSWFQSAEAFDKLQSRGLVSCSHCGSTDVTKAIMAPRVHSGRKAEAAKKEAAARAAKASADQAQAPATQAGPAAPQPAAAPAPSLSTPANEQERALAELKKQVEANSEYVGDSFVDEARAMHVGDAPERAIHGEAKLDEAKQLIDDGVPVVPLPFRPGRKAN</sequence>
<accession>A0A0P1F529</accession>
<dbReference type="Proteomes" id="UP000051887">
    <property type="component" value="Unassembled WGS sequence"/>
</dbReference>
<dbReference type="OrthoDB" id="9799894at2"/>
<feature type="compositionally biased region" description="Basic and acidic residues" evidence="1">
    <location>
        <begin position="56"/>
        <end position="66"/>
    </location>
</feature>
<evidence type="ECO:0000313" key="5">
    <source>
        <dbReference type="Proteomes" id="UP000051887"/>
    </source>
</evidence>
<evidence type="ECO:0000313" key="3">
    <source>
        <dbReference type="EMBL" id="CUH70309.1"/>
    </source>
</evidence>
<dbReference type="Proteomes" id="UP000051086">
    <property type="component" value="Unassembled WGS sequence"/>
</dbReference>
<keyword evidence="4" id="KW-1185">Reference proteome</keyword>
<name>A0A0P1F529_9RHOB</name>
<dbReference type="InterPro" id="IPR009562">
    <property type="entry name" value="DUF1178"/>
</dbReference>
<protein>
    <submittedName>
        <fullName evidence="3">Uncharacterized protein</fullName>
    </submittedName>
</protein>
<reference evidence="2 4" key="1">
    <citation type="submission" date="2015-09" db="EMBL/GenBank/DDBJ databases">
        <authorList>
            <person name="Rodrigo-Torres L."/>
            <person name="Arahal D.R."/>
        </authorList>
    </citation>
    <scope>NUCLEOTIDE SEQUENCE [LARGE SCALE GENOMIC DNA]</scope>
    <source>
        <strain evidence="2 4">CECT 5118</strain>
    </source>
</reference>
<gene>
    <name evidence="2" type="ORF">TL5118_00051</name>
    <name evidence="3" type="ORF">TL5120_00082</name>
</gene>
<proteinExistence type="predicted"/>
<organism evidence="3 5">
    <name type="scientific">Thalassovita autumnalis</name>
    <dbReference type="NCBI Taxonomy" id="2072972"/>
    <lineage>
        <taxon>Bacteria</taxon>
        <taxon>Pseudomonadati</taxon>
        <taxon>Pseudomonadota</taxon>
        <taxon>Alphaproteobacteria</taxon>
        <taxon>Rhodobacterales</taxon>
        <taxon>Roseobacteraceae</taxon>
        <taxon>Thalassovita</taxon>
    </lineage>
</organism>
<dbReference type="AlphaFoldDB" id="A0A0P1F529"/>
<dbReference type="EMBL" id="CYSB01000004">
    <property type="protein sequence ID" value="CUH62509.1"/>
    <property type="molecule type" value="Genomic_DNA"/>
</dbReference>
<evidence type="ECO:0000313" key="4">
    <source>
        <dbReference type="Proteomes" id="UP000051086"/>
    </source>
</evidence>
<feature type="compositionally biased region" description="Low complexity" evidence="1">
    <location>
        <begin position="67"/>
        <end position="87"/>
    </location>
</feature>
<evidence type="ECO:0000313" key="2">
    <source>
        <dbReference type="EMBL" id="CUH62509.1"/>
    </source>
</evidence>
<feature type="region of interest" description="Disordered" evidence="1">
    <location>
        <begin position="54"/>
        <end position="109"/>
    </location>
</feature>
<evidence type="ECO:0000256" key="1">
    <source>
        <dbReference type="SAM" id="MobiDB-lite"/>
    </source>
</evidence>
<dbReference type="RefSeq" id="WP_058241664.1">
    <property type="nucleotide sequence ID" value="NZ_CYSB01000004.1"/>
</dbReference>
<dbReference type="EMBL" id="CYSC01000003">
    <property type="protein sequence ID" value="CUH70309.1"/>
    <property type="molecule type" value="Genomic_DNA"/>
</dbReference>
<dbReference type="PIRSF" id="PIRSF032131">
    <property type="entry name" value="UCP032131"/>
    <property type="match status" value="1"/>
</dbReference>
<dbReference type="Pfam" id="PF06676">
    <property type="entry name" value="DUF1178"/>
    <property type="match status" value="1"/>
</dbReference>